<name>A0AAU9UDU0_EUPED</name>
<gene>
    <name evidence="1" type="ORF">EEDITHA_LOCUS12397</name>
</gene>
<sequence length="173" mass="19644">MELVESLELPFGYGEVVKARCLNRKSITERTINWVPTQSVVLTFKRQLLSEKNYSYHTSLPVETYKFPAIQCLNCCPYGHIKTQCRSKPRCFECSKPHTGESCDVVEDKASCLHCSGKHFTTNKTCPEFSRQQSIKCIMSLKIISYFDVSSRIPPANRSYAAVAKAGRSLQVY</sequence>
<dbReference type="AlphaFoldDB" id="A0AAU9UDU0"/>
<dbReference type="Proteomes" id="UP001153954">
    <property type="component" value="Unassembled WGS sequence"/>
</dbReference>
<dbReference type="EMBL" id="CAKOGL010000017">
    <property type="protein sequence ID" value="CAH2097137.1"/>
    <property type="molecule type" value="Genomic_DNA"/>
</dbReference>
<accession>A0AAU9UDU0</accession>
<evidence type="ECO:0000313" key="2">
    <source>
        <dbReference type="Proteomes" id="UP001153954"/>
    </source>
</evidence>
<reference evidence="1" key="1">
    <citation type="submission" date="2022-03" db="EMBL/GenBank/DDBJ databases">
        <authorList>
            <person name="Tunstrom K."/>
        </authorList>
    </citation>
    <scope>NUCLEOTIDE SEQUENCE</scope>
</reference>
<organism evidence="1 2">
    <name type="scientific">Euphydryas editha</name>
    <name type="common">Edith's checkerspot</name>
    <dbReference type="NCBI Taxonomy" id="104508"/>
    <lineage>
        <taxon>Eukaryota</taxon>
        <taxon>Metazoa</taxon>
        <taxon>Ecdysozoa</taxon>
        <taxon>Arthropoda</taxon>
        <taxon>Hexapoda</taxon>
        <taxon>Insecta</taxon>
        <taxon>Pterygota</taxon>
        <taxon>Neoptera</taxon>
        <taxon>Endopterygota</taxon>
        <taxon>Lepidoptera</taxon>
        <taxon>Glossata</taxon>
        <taxon>Ditrysia</taxon>
        <taxon>Papilionoidea</taxon>
        <taxon>Nymphalidae</taxon>
        <taxon>Nymphalinae</taxon>
        <taxon>Euphydryas</taxon>
    </lineage>
</organism>
<evidence type="ECO:0000313" key="1">
    <source>
        <dbReference type="EMBL" id="CAH2097137.1"/>
    </source>
</evidence>
<protein>
    <recommendedName>
        <fullName evidence="3">Nucleic-acid-binding protein from mobile element jockey</fullName>
    </recommendedName>
</protein>
<keyword evidence="2" id="KW-1185">Reference proteome</keyword>
<evidence type="ECO:0008006" key="3">
    <source>
        <dbReference type="Google" id="ProtNLM"/>
    </source>
</evidence>
<comment type="caution">
    <text evidence="1">The sequence shown here is derived from an EMBL/GenBank/DDBJ whole genome shotgun (WGS) entry which is preliminary data.</text>
</comment>
<proteinExistence type="predicted"/>